<dbReference type="AlphaFoldDB" id="K0KNL3"/>
<protein>
    <recommendedName>
        <fullName evidence="1">YCII-related domain-containing protein</fullName>
    </recommendedName>
</protein>
<dbReference type="Gene3D" id="3.30.70.1060">
    <property type="entry name" value="Dimeric alpha+beta barrel"/>
    <property type="match status" value="1"/>
</dbReference>
<reference evidence="2 3" key="1">
    <citation type="journal article" date="2012" name="Eukaryot. Cell">
        <title>Draft genome sequence of Wickerhamomyces ciferrii NRRL Y-1031 F-60-10.</title>
        <authorList>
            <person name="Schneider J."/>
            <person name="Andrea H."/>
            <person name="Blom J."/>
            <person name="Jaenicke S."/>
            <person name="Ruckert C."/>
            <person name="Schorsch C."/>
            <person name="Szczepanowski R."/>
            <person name="Farwick M."/>
            <person name="Goesmann A."/>
            <person name="Puhler A."/>
            <person name="Schaffer S."/>
            <person name="Tauch A."/>
            <person name="Kohler T."/>
            <person name="Brinkrolf K."/>
        </authorList>
    </citation>
    <scope>NUCLEOTIDE SEQUENCE [LARGE SCALE GENOMIC DNA]</scope>
    <source>
        <strain evidence="3">ATCC 14091 / BCRC 22168 / CBS 111 / JCM 3599 / NBRC 0793 / NRRL Y-1031 F-60-10</strain>
    </source>
</reference>
<comment type="caution">
    <text evidence="2">The sequence shown here is derived from an EMBL/GenBank/DDBJ whole genome shotgun (WGS) entry which is preliminary data.</text>
</comment>
<organism evidence="2 3">
    <name type="scientific">Wickerhamomyces ciferrii (strain ATCC 14091 / BCRC 22168 / CBS 111 / JCM 3599 / NBRC 0793 / NRRL Y-1031 F-60-10)</name>
    <name type="common">Yeast</name>
    <name type="synonym">Pichia ciferrii</name>
    <dbReference type="NCBI Taxonomy" id="1206466"/>
    <lineage>
        <taxon>Eukaryota</taxon>
        <taxon>Fungi</taxon>
        <taxon>Dikarya</taxon>
        <taxon>Ascomycota</taxon>
        <taxon>Saccharomycotina</taxon>
        <taxon>Saccharomycetes</taxon>
        <taxon>Phaffomycetales</taxon>
        <taxon>Wickerhamomycetaceae</taxon>
        <taxon>Wickerhamomyces</taxon>
    </lineage>
</organism>
<dbReference type="PANTHER" id="PTHR33606">
    <property type="entry name" value="PROTEIN YCII"/>
    <property type="match status" value="1"/>
</dbReference>
<dbReference type="InParanoid" id="K0KNL3"/>
<feature type="domain" description="YCII-related" evidence="1">
    <location>
        <begin position="3"/>
        <end position="89"/>
    </location>
</feature>
<dbReference type="InterPro" id="IPR011008">
    <property type="entry name" value="Dimeric_a/b-barrel"/>
</dbReference>
<keyword evidence="3" id="KW-1185">Reference proteome</keyword>
<evidence type="ECO:0000313" key="2">
    <source>
        <dbReference type="EMBL" id="CCH46840.1"/>
    </source>
</evidence>
<dbReference type="eggNOG" id="ENOG502S4AZ">
    <property type="taxonomic scope" value="Eukaryota"/>
</dbReference>
<dbReference type="Proteomes" id="UP000009328">
    <property type="component" value="Unassembled WGS sequence"/>
</dbReference>
<accession>K0KNL3</accession>
<dbReference type="InterPro" id="IPR051807">
    <property type="entry name" value="Sec-metab_biosynth-assoc"/>
</dbReference>
<proteinExistence type="predicted"/>
<name>K0KNL3_WICCF</name>
<evidence type="ECO:0000313" key="3">
    <source>
        <dbReference type="Proteomes" id="UP000009328"/>
    </source>
</evidence>
<dbReference type="Pfam" id="PF03795">
    <property type="entry name" value="YCII"/>
    <property type="match status" value="1"/>
</dbReference>
<evidence type="ECO:0000259" key="1">
    <source>
        <dbReference type="Pfam" id="PF03795"/>
    </source>
</evidence>
<dbReference type="HOGENOM" id="CLU_110355_2_2_1"/>
<dbReference type="EMBL" id="CAIF01000276">
    <property type="protein sequence ID" value="CCH46840.1"/>
    <property type="molecule type" value="Genomic_DNA"/>
</dbReference>
<dbReference type="InterPro" id="IPR005545">
    <property type="entry name" value="YCII"/>
</dbReference>
<gene>
    <name evidence="2" type="ORF">BN7_6441</name>
</gene>
<dbReference type="PANTHER" id="PTHR33606:SF3">
    <property type="entry name" value="PROTEIN YCII"/>
    <property type="match status" value="1"/>
</dbReference>
<dbReference type="SUPFAM" id="SSF54909">
    <property type="entry name" value="Dimeric alpha+beta barrel"/>
    <property type="match status" value="1"/>
</dbReference>
<sequence>MVEWLVVVYDKPVFKPQDRGQFRPQHLAAIPAQVESGKVTNVGAIFHEIPEDDKPKKFAGSSLNVVANSREEVIEILNQDIFAKEGIWDVENALIYPYGVAKRVAKD</sequence>